<evidence type="ECO:0000313" key="3">
    <source>
        <dbReference type="EMBL" id="MCZ0860130.1"/>
    </source>
</evidence>
<keyword evidence="4" id="KW-1185">Reference proteome</keyword>
<gene>
    <name evidence="3" type="primary">mtnA</name>
    <name evidence="3" type="ORF">O0S10_02655</name>
</gene>
<feature type="binding site" evidence="2">
    <location>
        <position position="91"/>
    </location>
    <ligand>
        <name>substrate</name>
    </ligand>
</feature>
<dbReference type="InterPro" id="IPR027363">
    <property type="entry name" value="M1Pi_N"/>
</dbReference>
<dbReference type="Pfam" id="PF01008">
    <property type="entry name" value="IF-2B"/>
    <property type="match status" value="1"/>
</dbReference>
<name>A0ABT4IG09_9EURY</name>
<dbReference type="NCBIfam" id="NF004326">
    <property type="entry name" value="PRK05720.1"/>
    <property type="match status" value="1"/>
</dbReference>
<keyword evidence="2" id="KW-0028">Amino-acid biosynthesis</keyword>
<reference evidence="3" key="1">
    <citation type="submission" date="2022-12" db="EMBL/GenBank/DDBJ databases">
        <title>Isolation and characterisation of novel Methanocorpusculum spp. from native Australian herbivores indicates the genus is ancestrally host-associated.</title>
        <authorList>
            <person name="Volmer J.G."/>
            <person name="Soo R.M."/>
            <person name="Evans P.N."/>
            <person name="Hoedt E.C."/>
            <person name="Astorga Alsina A.L."/>
            <person name="Woodcroft B.J."/>
            <person name="Tyson G.W."/>
            <person name="Hugenholtz P."/>
            <person name="Morrison M."/>
        </authorList>
    </citation>
    <scope>NUCLEOTIDE SEQUENCE</scope>
    <source>
        <strain evidence="3">MG</strain>
    </source>
</reference>
<comment type="function">
    <text evidence="2">Catalyzes the interconversion of methylthioribose-1-phosphate (MTR-1-P) into methylthioribulose-1-phosphate (MTRu-1-P).</text>
</comment>
<dbReference type="SUPFAM" id="SSF100950">
    <property type="entry name" value="NagB/RpiA/CoA transferase-like"/>
    <property type="match status" value="1"/>
</dbReference>
<keyword evidence="1 2" id="KW-0413">Isomerase</keyword>
<evidence type="ECO:0000256" key="1">
    <source>
        <dbReference type="ARBA" id="ARBA00023235"/>
    </source>
</evidence>
<dbReference type="EMBL" id="JAPTGB010000004">
    <property type="protein sequence ID" value="MCZ0860130.1"/>
    <property type="molecule type" value="Genomic_DNA"/>
</dbReference>
<dbReference type="NCBIfam" id="TIGR00524">
    <property type="entry name" value="eIF-2B_rel"/>
    <property type="match status" value="1"/>
</dbReference>
<accession>A0ABT4IG09</accession>
<evidence type="ECO:0000256" key="2">
    <source>
        <dbReference type="HAMAP-Rule" id="MF_01678"/>
    </source>
</evidence>
<dbReference type="GO" id="GO:0046523">
    <property type="term" value="F:S-methyl-5-thioribose-1-phosphate isomerase activity"/>
    <property type="evidence" value="ECO:0007669"/>
    <property type="project" value="UniProtKB-EC"/>
</dbReference>
<dbReference type="NCBIfam" id="TIGR00512">
    <property type="entry name" value="salvage_mtnA"/>
    <property type="match status" value="1"/>
</dbReference>
<dbReference type="InterPro" id="IPR042529">
    <property type="entry name" value="IF_2B-like_C"/>
</dbReference>
<dbReference type="Gene3D" id="3.40.50.10470">
    <property type="entry name" value="Translation initiation factor eif-2b, domain 2"/>
    <property type="match status" value="1"/>
</dbReference>
<evidence type="ECO:0000313" key="4">
    <source>
        <dbReference type="Proteomes" id="UP001141422"/>
    </source>
</evidence>
<keyword evidence="2" id="KW-0486">Methionine biosynthesis</keyword>
<feature type="binding site" evidence="2">
    <location>
        <begin position="50"/>
        <end position="52"/>
    </location>
    <ligand>
        <name>substrate</name>
    </ligand>
</feature>
<comment type="similarity">
    <text evidence="2">Belongs to the EIF-2B alpha/beta/delta subunits family. MtnA subfamily.</text>
</comment>
<feature type="site" description="Transition state stabilizer" evidence="2">
    <location>
        <position position="156"/>
    </location>
</feature>
<organism evidence="3 4">
    <name type="scientific">Methanocorpusculum petauri</name>
    <dbReference type="NCBI Taxonomy" id="3002863"/>
    <lineage>
        <taxon>Archaea</taxon>
        <taxon>Methanobacteriati</taxon>
        <taxon>Methanobacteriota</taxon>
        <taxon>Stenosarchaea group</taxon>
        <taxon>Methanomicrobia</taxon>
        <taxon>Methanomicrobiales</taxon>
        <taxon>Methanocorpusculaceae</taxon>
        <taxon>Methanocorpusculum</taxon>
    </lineage>
</organism>
<dbReference type="EC" id="5.3.1.23" evidence="2"/>
<feature type="binding site" evidence="2">
    <location>
        <begin position="245"/>
        <end position="246"/>
    </location>
    <ligand>
        <name>substrate</name>
    </ligand>
</feature>
<feature type="active site" description="Proton donor" evidence="2">
    <location>
        <position position="236"/>
    </location>
</feature>
<sequence length="341" mass="36848">MTDETKTIWWNDENNSVMLIDQTKLPVEFSVIEVTTVERLAEAIRRLEVRGAPALGVAGAFGVALSALSCVSDAEFAETVAADAELLRSTRPTAVNLAWGIDKVLRSMENLPPEMAKFLAITAAKNIAAEDEKCCMLLGHNGASLLPQIGTVLTHCNAGALACSTWGTALGVIRSAHKMGKKISVISCETRPLLQGARLTAWELSHDAIPVTSIIDAEAAYLMRQGKIDCVVVGADRITRDAVFNKIGTYMHAVCAKHHNIPFYVAAPASTFDVDAAEADIVVEERNRDEVASFWGKPTVPEGVPVINYAFDATPLDLVSAIITEKGVFYPPYDFSSLRQM</sequence>
<proteinExistence type="inferred from homology"/>
<dbReference type="Gene3D" id="1.20.120.420">
    <property type="entry name" value="translation initiation factor eif-2b, domain 1"/>
    <property type="match status" value="1"/>
</dbReference>
<dbReference type="HAMAP" id="MF_01678">
    <property type="entry name" value="Salvage_MtnA"/>
    <property type="match status" value="1"/>
</dbReference>
<dbReference type="PANTHER" id="PTHR43475:SF1">
    <property type="entry name" value="METHYLTHIORIBOSE-1-PHOSPHATE ISOMERASE"/>
    <property type="match status" value="1"/>
</dbReference>
<protein>
    <recommendedName>
        <fullName evidence="2">Putative methylthioribose-1-phosphate isomerase</fullName>
        <shortName evidence="2">M1Pi</shortName>
        <shortName evidence="2">MTR-1-P isomerase</shortName>
        <ecNumber evidence="2">5.3.1.23</ecNumber>
    </recommendedName>
    <alternativeName>
        <fullName evidence="2">MTNA-like protein</fullName>
        <shortName evidence="2">aMTNA</shortName>
    </alternativeName>
    <alternativeName>
        <fullName evidence="2">S-methyl-5-thioribose-1-phosphate isomerase</fullName>
    </alternativeName>
</protein>
<dbReference type="InterPro" id="IPR000649">
    <property type="entry name" value="IF-2B-related"/>
</dbReference>
<dbReference type="InterPro" id="IPR005251">
    <property type="entry name" value="IF-M1Pi"/>
</dbReference>
<comment type="caution">
    <text evidence="3">The sequence shown here is derived from an EMBL/GenBank/DDBJ whole genome shotgun (WGS) entry which is preliminary data.</text>
</comment>
<comment type="catalytic activity">
    <reaction evidence="2">
        <text>5-(methylsulfanyl)-alpha-D-ribose 1-phosphate = 5-(methylsulfanyl)-D-ribulose 1-phosphate</text>
        <dbReference type="Rhea" id="RHEA:19989"/>
        <dbReference type="ChEBI" id="CHEBI:58533"/>
        <dbReference type="ChEBI" id="CHEBI:58548"/>
        <dbReference type="EC" id="5.3.1.23"/>
    </reaction>
</comment>
<dbReference type="InterPro" id="IPR037171">
    <property type="entry name" value="NagB/RpiA_transferase-like"/>
</dbReference>
<feature type="binding site" evidence="2">
    <location>
        <position position="195"/>
    </location>
    <ligand>
        <name>substrate</name>
    </ligand>
</feature>
<dbReference type="PANTHER" id="PTHR43475">
    <property type="entry name" value="METHYLTHIORIBOSE-1-PHOSPHATE ISOMERASE"/>
    <property type="match status" value="1"/>
</dbReference>
<dbReference type="InterPro" id="IPR011559">
    <property type="entry name" value="Initiation_fac_2B_a/b/d"/>
</dbReference>
<dbReference type="Proteomes" id="UP001141422">
    <property type="component" value="Unassembled WGS sequence"/>
</dbReference>